<dbReference type="Proteomes" id="UP000218542">
    <property type="component" value="Unassembled WGS sequence"/>
</dbReference>
<comment type="caution">
    <text evidence="2">The sequence shown here is derived from an EMBL/GenBank/DDBJ whole genome shotgun (WGS) entry which is preliminary data.</text>
</comment>
<evidence type="ECO:0000313" key="3">
    <source>
        <dbReference type="Proteomes" id="UP000218542"/>
    </source>
</evidence>
<dbReference type="OrthoDB" id="4178897at2"/>
<proteinExistence type="predicted"/>
<evidence type="ECO:0000313" key="2">
    <source>
        <dbReference type="EMBL" id="GAX59957.1"/>
    </source>
</evidence>
<dbReference type="AlphaFoldDB" id="A0A286TVM8"/>
<name>A0A286TVM8_9BACT</name>
<dbReference type="RefSeq" id="WP_096893109.1">
    <property type="nucleotide sequence ID" value="NZ_BAOS01000005.1"/>
</dbReference>
<evidence type="ECO:0000256" key="1">
    <source>
        <dbReference type="SAM" id="Phobius"/>
    </source>
</evidence>
<keyword evidence="1" id="KW-0812">Transmembrane</keyword>
<keyword evidence="2" id="KW-0808">Transferase</keyword>
<sequence>MHIDIKFLFSGTAIAVSIIAITVSYLSARKSRVIGLRPVLVFCFNTGSGWSVKNIGNGPALNTVLALLDADDRWISPEGIPSLGVNGEFVFGGFNTQIGIVGWGCLYTDISERPYSTIHKGNKTQIVKGSIFPAWNSDEISMKEK</sequence>
<gene>
    <name evidence="2" type="ORF">SCALIN_C05_0042</name>
</gene>
<feature type="transmembrane region" description="Helical" evidence="1">
    <location>
        <begin position="6"/>
        <end position="28"/>
    </location>
</feature>
<dbReference type="GO" id="GO:0016740">
    <property type="term" value="F:transferase activity"/>
    <property type="evidence" value="ECO:0007669"/>
    <property type="project" value="UniProtKB-KW"/>
</dbReference>
<keyword evidence="1" id="KW-0472">Membrane</keyword>
<keyword evidence="1" id="KW-1133">Transmembrane helix</keyword>
<accession>A0A286TVM8</accession>
<organism evidence="2 3">
    <name type="scientific">Candidatus Scalindua japonica</name>
    <dbReference type="NCBI Taxonomy" id="1284222"/>
    <lineage>
        <taxon>Bacteria</taxon>
        <taxon>Pseudomonadati</taxon>
        <taxon>Planctomycetota</taxon>
        <taxon>Candidatus Brocadiia</taxon>
        <taxon>Candidatus Brocadiales</taxon>
        <taxon>Candidatus Scalinduaceae</taxon>
        <taxon>Candidatus Scalindua</taxon>
    </lineage>
</organism>
<protein>
    <submittedName>
        <fullName evidence="2">4-hydroxybenzoate polyprenyltransferase and related prenyltransferase</fullName>
    </submittedName>
</protein>
<reference evidence="3" key="1">
    <citation type="journal article" date="2017" name="Environ. Microbiol. Rep.">
        <title>Genetic Diversity of Marine Anaerobic Ammonium-Oxidizing Bacteria as Revealed by Genomic and Proteomic Analyses of 'Candidatus Scalindua japonica'.</title>
        <authorList>
            <person name="Oshiki M."/>
            <person name="Mizuto K."/>
            <person name="Kimura Z."/>
            <person name="Kindaichi T."/>
            <person name="Satoh H."/>
            <person name="Okabe S."/>
        </authorList>
    </citation>
    <scope>NUCLEOTIDE SEQUENCE [LARGE SCALE GENOMIC DNA]</scope>
    <source>
        <strain evidence="3">husup-a2</strain>
    </source>
</reference>
<dbReference type="EMBL" id="BAOS01000005">
    <property type="protein sequence ID" value="GAX59957.1"/>
    <property type="molecule type" value="Genomic_DNA"/>
</dbReference>
<keyword evidence="3" id="KW-1185">Reference proteome</keyword>